<dbReference type="AlphaFoldDB" id="Q1QGC0"/>
<accession>Q1QGC0</accession>
<geneLocation type="plasmid" evidence="3">
    <name>pNITHX1</name>
</geneLocation>
<feature type="compositionally biased region" description="Basic and acidic residues" evidence="1">
    <location>
        <begin position="15"/>
        <end position="33"/>
    </location>
</feature>
<dbReference type="HOGENOM" id="CLU_2524158_0_0_5"/>
<dbReference type="Proteomes" id="UP000001953">
    <property type="component" value="Plasmid 1"/>
</dbReference>
<keyword evidence="2" id="KW-0614">Plasmid</keyword>
<sequence length="84" mass="9257">MDIRVIVASQRAQHDCVDTDHHESEQCEEHLKPDQLGGGRPAERAKDVVATKLLLGTAALPGLQQVPKRARPLWCRSLIGLPLD</sequence>
<evidence type="ECO:0000256" key="1">
    <source>
        <dbReference type="SAM" id="MobiDB-lite"/>
    </source>
</evidence>
<dbReference type="EMBL" id="CP000320">
    <property type="protein sequence ID" value="ABE64727.1"/>
    <property type="molecule type" value="Genomic_DNA"/>
</dbReference>
<protein>
    <submittedName>
        <fullName evidence="2">Uncharacterized protein</fullName>
    </submittedName>
</protein>
<reference evidence="3" key="1">
    <citation type="submission" date="2006-03" db="EMBL/GenBank/DDBJ databases">
        <title>Complete sequence of plasmid 1 of Nitrobacter hamburgensis X14.</title>
        <authorList>
            <consortium name="US DOE Joint Genome Institute"/>
            <person name="Copeland A."/>
            <person name="Lucas S."/>
            <person name="Lapidus A."/>
            <person name="Barry K."/>
            <person name="Detter J.C."/>
            <person name="Glavina del Rio T."/>
            <person name="Hammon N."/>
            <person name="Israni S."/>
            <person name="Dalin E."/>
            <person name="Tice H."/>
            <person name="Pitluck S."/>
            <person name="Chain P."/>
            <person name="Malfatti S."/>
            <person name="Shin M."/>
            <person name="Vergez L."/>
            <person name="Schmutz J."/>
            <person name="Larimer F."/>
            <person name="Land M."/>
            <person name="Hauser L."/>
            <person name="Kyrpides N."/>
            <person name="Ivanova N."/>
            <person name="Ward B."/>
            <person name="Arp D."/>
            <person name="Klotz M."/>
            <person name="Stein L."/>
            <person name="O'Mullan G."/>
            <person name="Starkenburg S."/>
            <person name="Sayavedra L."/>
            <person name="Poret-Peterson A.T."/>
            <person name="Gentry M.E."/>
            <person name="Bruce D."/>
            <person name="Richardson P."/>
        </authorList>
    </citation>
    <scope>NUCLEOTIDE SEQUENCE [LARGE SCALE GENOMIC DNA]</scope>
    <source>
        <strain evidence="3">DSM 10229 / NCIMB 13809 / X14</strain>
        <plasmid evidence="3">Plasmid pNITHX1</plasmid>
    </source>
</reference>
<name>Q1QGC0_NITHX</name>
<feature type="region of interest" description="Disordered" evidence="1">
    <location>
        <begin position="15"/>
        <end position="43"/>
    </location>
</feature>
<dbReference type="KEGG" id="nha:Nham_4071"/>
<proteinExistence type="predicted"/>
<evidence type="ECO:0000313" key="3">
    <source>
        <dbReference type="Proteomes" id="UP000001953"/>
    </source>
</evidence>
<gene>
    <name evidence="2" type="ordered locus">Nham_4071</name>
</gene>
<organism evidence="2 3">
    <name type="scientific">Nitrobacter hamburgensis (strain DSM 10229 / NCIMB 13809 / X14)</name>
    <dbReference type="NCBI Taxonomy" id="323097"/>
    <lineage>
        <taxon>Bacteria</taxon>
        <taxon>Pseudomonadati</taxon>
        <taxon>Pseudomonadota</taxon>
        <taxon>Alphaproteobacteria</taxon>
        <taxon>Hyphomicrobiales</taxon>
        <taxon>Nitrobacteraceae</taxon>
        <taxon>Nitrobacter</taxon>
    </lineage>
</organism>
<keyword evidence="3" id="KW-1185">Reference proteome</keyword>
<evidence type="ECO:0000313" key="2">
    <source>
        <dbReference type="EMBL" id="ABE64727.1"/>
    </source>
</evidence>